<dbReference type="Gene3D" id="1.10.245.10">
    <property type="entry name" value="SWIB/MDM2 domain"/>
    <property type="match status" value="1"/>
</dbReference>
<dbReference type="AlphaFoldDB" id="A0A834LG14"/>
<sequence>MDGGVDDMPSFWMEESEELLYVPMKMKRKSRTKKMEFVGWGSKPLIEFLESIGKDSSKPRSQYEVTSIINEYVNTNNLIHPQKKKRVQCDERLHYLFGKKSLVRIKIYDLLEAHFADNQDESDGEFFYSSEENDENMMTVREQQKASVTDRKNLHPRKKVIETPKSCFAATILANIKLVYLKRSLVQDLLKDPETFEGKLVGSFVRVKCDPNDLFQKNSHQLLQVTGVRKASGADNSCTNILLQVSDMMKEICISMLSDDNFSEEECEDLRQRVKSGSLKRPTVVEFQQKAQILHEDITKHWLVRELNLLQNLIDRANEKGWRKEYPSIISKGLGSDFEVVGDVFSATAQEVLKRVTGMNCWNKFDGSIGILELLMELAHLIKVYSVQLDNGAVEFMPSTTWHILPSFEWSEDEVEEEARLQEGTNASPKSIFWEAIEISSHDLETNQILSTQNCDSADAAASGSADVVTASTVTLCDSPKAREENRYFSSGGVSNRQQEGKMLGFETLFWAKNTVLRSPNLAIKQTVICCFELNVPTMNCPGIATQVIRSPNNTDVILTRGNVGMSGGDERRKDKVGARAIGVPTIRLRSVRQNVAKKPIAASDDGLLAVGVDGAEEEGICGIFVSWFGDLDWARFLNQLECHGLIEMERHVHVQVLTLELCVGGSFDADDLPAQFFEQQKITHRKLEESKKAGRMVDKQIVATQVIEVLDDDSEEDEDHPGCGDLSLNDQHPGRMIWHYKDPRGIVQGPFSVESLKCWRDANYFPPEFKVWKIGQRQDEAVLLTDVLLRMFSNSVE</sequence>
<dbReference type="OrthoDB" id="6415790at2759"/>
<dbReference type="GO" id="GO:0003677">
    <property type="term" value="F:DNA binding"/>
    <property type="evidence" value="ECO:0007669"/>
    <property type="project" value="InterPro"/>
</dbReference>
<dbReference type="SUPFAM" id="SSF159042">
    <property type="entry name" value="Plus3-like"/>
    <property type="match status" value="1"/>
</dbReference>
<dbReference type="EMBL" id="WJXA01000009">
    <property type="protein sequence ID" value="KAF7132496.1"/>
    <property type="molecule type" value="Genomic_DNA"/>
</dbReference>
<dbReference type="CDD" id="cd10567">
    <property type="entry name" value="SWIB-MDM2_like"/>
    <property type="match status" value="1"/>
</dbReference>
<dbReference type="Pfam" id="PF25980">
    <property type="entry name" value="NERD_plant"/>
    <property type="match status" value="1"/>
</dbReference>
<name>A0A834LG14_RHOSS</name>
<dbReference type="SMART" id="SM00444">
    <property type="entry name" value="GYF"/>
    <property type="match status" value="1"/>
</dbReference>
<comment type="caution">
    <text evidence="4">The sequence shown here is derived from an EMBL/GenBank/DDBJ whole genome shotgun (WGS) entry which is preliminary data.</text>
</comment>
<evidence type="ECO:0000313" key="4">
    <source>
        <dbReference type="EMBL" id="KAF7132496.1"/>
    </source>
</evidence>
<gene>
    <name evidence="4" type="ORF">RHSIM_Rhsim09G0000400</name>
</gene>
<dbReference type="Pfam" id="PF02213">
    <property type="entry name" value="GYF"/>
    <property type="match status" value="1"/>
</dbReference>
<dbReference type="PANTHER" id="PTHR46851">
    <property type="entry name" value="OS01G0884500 PROTEIN"/>
    <property type="match status" value="1"/>
</dbReference>
<dbReference type="InterPro" id="IPR003169">
    <property type="entry name" value="GYF"/>
</dbReference>
<feature type="domain" description="Plus3" evidence="2">
    <location>
        <begin position="170"/>
        <end position="299"/>
    </location>
</feature>
<dbReference type="SMART" id="SM00719">
    <property type="entry name" value="Plus3"/>
    <property type="match status" value="1"/>
</dbReference>
<dbReference type="Pfam" id="PF03126">
    <property type="entry name" value="Plus-3"/>
    <property type="match status" value="1"/>
</dbReference>
<dbReference type="InterPro" id="IPR045894">
    <property type="entry name" value="At5g08430-like"/>
</dbReference>
<dbReference type="SUPFAM" id="SSF47592">
    <property type="entry name" value="SWIB/MDM2 domain"/>
    <property type="match status" value="1"/>
</dbReference>
<dbReference type="Gene3D" id="3.30.1490.40">
    <property type="match status" value="1"/>
</dbReference>
<feature type="domain" description="DM2" evidence="3">
    <location>
        <begin position="34"/>
        <end position="117"/>
    </location>
</feature>
<dbReference type="InterPro" id="IPR004343">
    <property type="entry name" value="Plus-3_dom"/>
</dbReference>
<dbReference type="Gene3D" id="3.90.70.200">
    <property type="entry name" value="Plus-3 domain"/>
    <property type="match status" value="1"/>
</dbReference>
<organism evidence="4 5">
    <name type="scientific">Rhododendron simsii</name>
    <name type="common">Sims's rhododendron</name>
    <dbReference type="NCBI Taxonomy" id="118357"/>
    <lineage>
        <taxon>Eukaryota</taxon>
        <taxon>Viridiplantae</taxon>
        <taxon>Streptophyta</taxon>
        <taxon>Embryophyta</taxon>
        <taxon>Tracheophyta</taxon>
        <taxon>Spermatophyta</taxon>
        <taxon>Magnoliopsida</taxon>
        <taxon>eudicotyledons</taxon>
        <taxon>Gunneridae</taxon>
        <taxon>Pentapetalae</taxon>
        <taxon>asterids</taxon>
        <taxon>Ericales</taxon>
        <taxon>Ericaceae</taxon>
        <taxon>Ericoideae</taxon>
        <taxon>Rhodoreae</taxon>
        <taxon>Rhododendron</taxon>
    </lineage>
</organism>
<reference evidence="4" key="1">
    <citation type="submission" date="2019-11" db="EMBL/GenBank/DDBJ databases">
        <authorList>
            <person name="Liu Y."/>
            <person name="Hou J."/>
            <person name="Li T.-Q."/>
            <person name="Guan C.-H."/>
            <person name="Wu X."/>
            <person name="Wu H.-Z."/>
            <person name="Ling F."/>
            <person name="Zhang R."/>
            <person name="Shi X.-G."/>
            <person name="Ren J.-P."/>
            <person name="Chen E.-F."/>
            <person name="Sun J.-M."/>
        </authorList>
    </citation>
    <scope>NUCLEOTIDE SEQUENCE</scope>
    <source>
        <strain evidence="4">Adult_tree_wgs_1</strain>
        <tissue evidence="4">Leaves</tissue>
    </source>
</reference>
<proteinExistence type="predicted"/>
<dbReference type="Proteomes" id="UP000626092">
    <property type="component" value="Unassembled WGS sequence"/>
</dbReference>
<dbReference type="PANTHER" id="PTHR46851:SF11">
    <property type="entry name" value="GYF DOMAIN-CONTAINING PROTEIN"/>
    <property type="match status" value="1"/>
</dbReference>
<dbReference type="InterPro" id="IPR036128">
    <property type="entry name" value="Plus3-like_sf"/>
</dbReference>
<dbReference type="InterPro" id="IPR058668">
    <property type="entry name" value="NERD_dom"/>
</dbReference>
<dbReference type="PROSITE" id="PS51360">
    <property type="entry name" value="PLUS3"/>
    <property type="match status" value="1"/>
</dbReference>
<dbReference type="PROSITE" id="PS50829">
    <property type="entry name" value="GYF"/>
    <property type="match status" value="1"/>
</dbReference>
<dbReference type="PROSITE" id="PS51925">
    <property type="entry name" value="SWIB_MDM2"/>
    <property type="match status" value="1"/>
</dbReference>
<feature type="domain" description="GYF" evidence="1">
    <location>
        <begin position="736"/>
        <end position="790"/>
    </location>
</feature>
<dbReference type="InterPro" id="IPR036885">
    <property type="entry name" value="SWIB_MDM2_dom_sf"/>
</dbReference>
<keyword evidence="5" id="KW-1185">Reference proteome</keyword>
<evidence type="ECO:0000259" key="3">
    <source>
        <dbReference type="PROSITE" id="PS51925"/>
    </source>
</evidence>
<dbReference type="SUPFAM" id="SSF55277">
    <property type="entry name" value="GYF domain"/>
    <property type="match status" value="1"/>
</dbReference>
<protein>
    <submittedName>
        <fullName evidence="4">Uncharacterized protein</fullName>
    </submittedName>
</protein>
<dbReference type="InterPro" id="IPR035445">
    <property type="entry name" value="GYF-like_dom_sf"/>
</dbReference>
<evidence type="ECO:0000259" key="1">
    <source>
        <dbReference type="PROSITE" id="PS50829"/>
    </source>
</evidence>
<dbReference type="Pfam" id="PF02201">
    <property type="entry name" value="SWIB"/>
    <property type="match status" value="1"/>
</dbReference>
<dbReference type="InterPro" id="IPR003121">
    <property type="entry name" value="SWIB_MDM2_domain"/>
</dbReference>
<evidence type="ECO:0000313" key="5">
    <source>
        <dbReference type="Proteomes" id="UP000626092"/>
    </source>
</evidence>
<accession>A0A834LG14</accession>
<evidence type="ECO:0000259" key="2">
    <source>
        <dbReference type="PROSITE" id="PS51360"/>
    </source>
</evidence>